<dbReference type="KEGG" id="fax:FUAX_51020"/>
<dbReference type="EMBL" id="AP025319">
    <property type="protein sequence ID" value="BDD12670.1"/>
    <property type="molecule type" value="Genomic_DNA"/>
</dbReference>
<dbReference type="InterPro" id="IPR050715">
    <property type="entry name" value="LRR-SigEffector_domain"/>
</dbReference>
<dbReference type="SUPFAM" id="SSF52058">
    <property type="entry name" value="L domain-like"/>
    <property type="match status" value="1"/>
</dbReference>
<name>A0AAU9DNB7_9BACT</name>
<keyword evidence="1" id="KW-0614">Plasmid</keyword>
<sequence>MRTIECENLWQLNALPDFPETERLIYKGYWNDSVKEPLTKMRKIKDVAVGEYYNYSPQTIADPCLYFPEIETIHFEWCVFFTADFFKSLQSRKSFKKLTINKPVEIQLATLAEAYDLGYLEGFSIISDLTGKFADQGNYDKPVIQINSILPVKLQAVAKLIGYGPEINSKWDSVAPEELVQEAINAIKENDDVKLSGIIPAFTNLPFFSNEIRALTETVEAYRSSRSLSLTATNYEDFCRIKEHPLVCGIFQAIFPKIEALSLEDIPISFQDNLPYFTSLVEFGFQPPYNEGGKPVFDVNKIQNPKNIKSLCLIALSCKDGVLDLRRFTGLHELDIYRMTFSDIKFYEHSQLRSIRWEWNSEEKLPESFSQNTELERLFILNDYFELSPVFYELRNLRNVYIEAARASNFELSPDIGKLKKLQKLAIDTLRELPVLPKEISELPELGYLYVSGSFTEIPEAIYRMPSLWRFEFMSLNVTHVPASIDECKALAIIVQGEKIRAFSTKQAHRIGSGFICDSWLMDRWRDITEPLLVGEKMRALPMHLYGDFISLLFSNPLSNHLLNTELLFEIMERDNERYTRLAKEKIARFNPNSLSIMESGIPDGSKIFILGKTYCDAALLDDQLKAINARICDDIHEASHIIIGDNPDRDCISSNLTYVFLTEQELMKYFATRNLKPLMGPEKENLLPKVETLLLSGDFKSQRLAFEMLWNQGFPEELKLLVLVIAKHTELPSVDFEQDIAVSASNLIRCHYPEWDLIKVLEHEKPAPQYDWDTKRWAIGDVFDSLNDQYPDYSEKSIRGYICWHWLWKLSEMSEVLYELVMKLRENRYLGGSSYFAKHEKEIVEDAIRMQILRRPAK</sequence>
<reference evidence="1 2" key="1">
    <citation type="submission" date="2021-12" db="EMBL/GenBank/DDBJ databases">
        <title>Genome sequencing of bacteria with rrn-lacking chromosome and rrn-plasmid.</title>
        <authorList>
            <person name="Anda M."/>
            <person name="Iwasaki W."/>
        </authorList>
    </citation>
    <scope>NUCLEOTIDE SEQUENCE [LARGE SCALE GENOMIC DNA]</scope>
    <source>
        <strain evidence="1 2">DSM 100852</strain>
        <plasmid evidence="1 2">pFA5</plasmid>
    </source>
</reference>
<keyword evidence="2" id="KW-1185">Reference proteome</keyword>
<geneLocation type="plasmid" evidence="1 2">
    <name>pFA5</name>
</geneLocation>
<organism evidence="1 2">
    <name type="scientific">Fulvitalea axinellae</name>
    <dbReference type="NCBI Taxonomy" id="1182444"/>
    <lineage>
        <taxon>Bacteria</taxon>
        <taxon>Pseudomonadati</taxon>
        <taxon>Bacteroidota</taxon>
        <taxon>Cytophagia</taxon>
        <taxon>Cytophagales</taxon>
        <taxon>Persicobacteraceae</taxon>
        <taxon>Fulvitalea</taxon>
    </lineage>
</organism>
<dbReference type="InterPro" id="IPR032675">
    <property type="entry name" value="LRR_dom_sf"/>
</dbReference>
<protein>
    <submittedName>
        <fullName evidence="1">Uncharacterized protein</fullName>
    </submittedName>
</protein>
<evidence type="ECO:0000313" key="2">
    <source>
        <dbReference type="Proteomes" id="UP001348817"/>
    </source>
</evidence>
<gene>
    <name evidence="1" type="ORF">FUAX_51020</name>
</gene>
<dbReference type="Proteomes" id="UP001348817">
    <property type="component" value="Plasmid pFA5"/>
</dbReference>
<accession>A0AAU9DNB7</accession>
<dbReference type="RefSeq" id="WP_338395813.1">
    <property type="nucleotide sequence ID" value="NZ_AP025319.1"/>
</dbReference>
<dbReference type="Gene3D" id="3.80.10.10">
    <property type="entry name" value="Ribonuclease Inhibitor"/>
    <property type="match status" value="1"/>
</dbReference>
<dbReference type="PANTHER" id="PTHR45752:SF187">
    <property type="entry name" value="LEUCINE-RICH REPEAT AND IQ DOMAIN-CONTAINING PROTEIN 4"/>
    <property type="match status" value="1"/>
</dbReference>
<dbReference type="PANTHER" id="PTHR45752">
    <property type="entry name" value="LEUCINE-RICH REPEAT-CONTAINING"/>
    <property type="match status" value="1"/>
</dbReference>
<dbReference type="AlphaFoldDB" id="A0AAU9DNB7"/>
<proteinExistence type="predicted"/>
<evidence type="ECO:0000313" key="1">
    <source>
        <dbReference type="EMBL" id="BDD12670.1"/>
    </source>
</evidence>